<feature type="compositionally biased region" description="Basic and acidic residues" evidence="2">
    <location>
        <begin position="203"/>
        <end position="217"/>
    </location>
</feature>
<accession>A0AAE0BLM6</accession>
<gene>
    <name evidence="3" type="ORF">CYMTET_52029</name>
</gene>
<feature type="coiled-coil region" evidence="1">
    <location>
        <begin position="222"/>
        <end position="276"/>
    </location>
</feature>
<keyword evidence="4" id="KW-1185">Reference proteome</keyword>
<dbReference type="AlphaFoldDB" id="A0AAE0BLM6"/>
<evidence type="ECO:0000313" key="3">
    <source>
        <dbReference type="EMBL" id="KAK3237927.1"/>
    </source>
</evidence>
<sequence length="479" mass="56189">MDAVQRAYESQVRREHRKRQQLQKQYLLEEATQLKIREKEKKERAREHLLARQELERMELEEQHRLERAAKAAEITHNKEQMRRSVETKNMEKRHIAEQKEAQIHMTRMAANDLASMRAKQREDRVETVREFGSHVEEVRRADDTKKKASYEAQVRQTQKLREQAARIAKNRAGRTEDSRRKAYTRAREEEQIRVSRVQRNTQTKEQRTEQALEKKQHSVIMQQMQAEARAKEIRKKVQRSEYEEHAFRAEQATKLKAKQERAAQFENEKARLVKEMSMRRDNLSHDLDTMETAISSIRSTRTMRPPSGLNLQHSLSTLDRFKSPQYYEDDNFLRSHNSTMGFTPSAMNWNAQTPFKSTTKKRPKSATRASSYATPERTASPDVSRSISPQKHAFLPQDLPMSDGFIADDEGGPIGPTGSRSEQLARILADEQNREEERQSILLTVKDPRQRQRLYMLFNTERDQAKSAIEALQRTEHA</sequence>
<feature type="compositionally biased region" description="Basic and acidic residues" evidence="2">
    <location>
        <begin position="174"/>
        <end position="194"/>
    </location>
</feature>
<evidence type="ECO:0000313" key="4">
    <source>
        <dbReference type="Proteomes" id="UP001190700"/>
    </source>
</evidence>
<organism evidence="3 4">
    <name type="scientific">Cymbomonas tetramitiformis</name>
    <dbReference type="NCBI Taxonomy" id="36881"/>
    <lineage>
        <taxon>Eukaryota</taxon>
        <taxon>Viridiplantae</taxon>
        <taxon>Chlorophyta</taxon>
        <taxon>Pyramimonadophyceae</taxon>
        <taxon>Pyramimonadales</taxon>
        <taxon>Pyramimonadaceae</taxon>
        <taxon>Cymbomonas</taxon>
    </lineage>
</organism>
<evidence type="ECO:0000256" key="2">
    <source>
        <dbReference type="SAM" id="MobiDB-lite"/>
    </source>
</evidence>
<protein>
    <submittedName>
        <fullName evidence="3">Uncharacterized protein</fullName>
    </submittedName>
</protein>
<dbReference type="EMBL" id="LGRX02034394">
    <property type="protein sequence ID" value="KAK3237927.1"/>
    <property type="molecule type" value="Genomic_DNA"/>
</dbReference>
<proteinExistence type="predicted"/>
<dbReference type="Proteomes" id="UP001190700">
    <property type="component" value="Unassembled WGS sequence"/>
</dbReference>
<keyword evidence="1" id="KW-0175">Coiled coil</keyword>
<feature type="region of interest" description="Disordered" evidence="2">
    <location>
        <begin position="168"/>
        <end position="217"/>
    </location>
</feature>
<reference evidence="3 4" key="1">
    <citation type="journal article" date="2015" name="Genome Biol. Evol.">
        <title>Comparative Genomics of a Bacterivorous Green Alga Reveals Evolutionary Causalities and Consequences of Phago-Mixotrophic Mode of Nutrition.</title>
        <authorList>
            <person name="Burns J.A."/>
            <person name="Paasch A."/>
            <person name="Narechania A."/>
            <person name="Kim E."/>
        </authorList>
    </citation>
    <scope>NUCLEOTIDE SEQUENCE [LARGE SCALE GENOMIC DNA]</scope>
    <source>
        <strain evidence="3 4">PLY_AMNH</strain>
    </source>
</reference>
<comment type="caution">
    <text evidence="3">The sequence shown here is derived from an EMBL/GenBank/DDBJ whole genome shotgun (WGS) entry which is preliminary data.</text>
</comment>
<name>A0AAE0BLM6_9CHLO</name>
<feature type="region of interest" description="Disordered" evidence="2">
    <location>
        <begin position="355"/>
        <end position="389"/>
    </location>
</feature>
<feature type="region of interest" description="Disordered" evidence="2">
    <location>
        <begin position="1"/>
        <end position="21"/>
    </location>
</feature>
<evidence type="ECO:0000256" key="1">
    <source>
        <dbReference type="SAM" id="Coils"/>
    </source>
</evidence>